<dbReference type="AlphaFoldDB" id="A0A1G8DCK5"/>
<reference evidence="4" key="1">
    <citation type="submission" date="2016-10" db="EMBL/GenBank/DDBJ databases">
        <authorList>
            <person name="Varghese N."/>
            <person name="Submissions S."/>
        </authorList>
    </citation>
    <scope>NUCLEOTIDE SEQUENCE [LARGE SCALE GENOMIC DNA]</scope>
    <source>
        <strain evidence="4">DSM 23313</strain>
    </source>
</reference>
<comment type="subcellular location">
    <subcellularLocation>
        <location evidence="2">Cytoplasm</location>
    </subcellularLocation>
</comment>
<feature type="binding site" evidence="2">
    <location>
        <position position="37"/>
    </location>
    <ligand>
        <name>substrate</name>
    </ligand>
</feature>
<dbReference type="GO" id="GO:0005524">
    <property type="term" value="F:ATP binding"/>
    <property type="evidence" value="ECO:0007669"/>
    <property type="project" value="UniProtKB-UniRule"/>
</dbReference>
<keyword evidence="2" id="KW-0963">Cytoplasm</keyword>
<feature type="binding site" evidence="2">
    <location>
        <position position="17"/>
    </location>
    <ligand>
        <name>Mg(2+)</name>
        <dbReference type="ChEBI" id="CHEBI:18420"/>
    </ligand>
</feature>
<dbReference type="PIRSF" id="PIRSF006755">
    <property type="entry name" value="DTB_synth"/>
    <property type="match status" value="1"/>
</dbReference>
<comment type="caution">
    <text evidence="2">Lacks conserved residue(s) required for the propagation of feature annotation.</text>
</comment>
<organism evidence="3 4">
    <name type="scientific">Myroides phaeus</name>
    <dbReference type="NCBI Taxonomy" id="702745"/>
    <lineage>
        <taxon>Bacteria</taxon>
        <taxon>Pseudomonadati</taxon>
        <taxon>Bacteroidota</taxon>
        <taxon>Flavobacteriia</taxon>
        <taxon>Flavobacteriales</taxon>
        <taxon>Flavobacteriaceae</taxon>
        <taxon>Myroides</taxon>
    </lineage>
</organism>
<dbReference type="HAMAP" id="MF_00336">
    <property type="entry name" value="BioD"/>
    <property type="match status" value="1"/>
</dbReference>
<keyword evidence="4" id="KW-1185">Reference proteome</keyword>
<dbReference type="Proteomes" id="UP000243588">
    <property type="component" value="Unassembled WGS sequence"/>
</dbReference>
<dbReference type="InterPro" id="IPR004472">
    <property type="entry name" value="DTB_synth_BioD"/>
</dbReference>
<feature type="binding site" evidence="2">
    <location>
        <position position="39"/>
    </location>
    <ligand>
        <name>Mg(2+)</name>
        <dbReference type="ChEBI" id="CHEBI:18420"/>
    </ligand>
</feature>
<dbReference type="CDD" id="cd03109">
    <property type="entry name" value="DTBS"/>
    <property type="match status" value="1"/>
</dbReference>
<comment type="pathway">
    <text evidence="2">Cofactor biosynthesis; biotin biosynthesis; biotin from 7,8-diaminononanoate: step 1/2.</text>
</comment>
<name>A0A1G8DCK5_9FLAO</name>
<protein>
    <recommendedName>
        <fullName evidence="2">ATP-dependent dethiobiotin synthetase BioD</fullName>
        <ecNumber evidence="2">6.3.3.3</ecNumber>
    </recommendedName>
    <alternativeName>
        <fullName evidence="2">DTB synthetase</fullName>
        <shortName evidence="2">DTBS</shortName>
    </alternativeName>
    <alternativeName>
        <fullName evidence="2">Dethiobiotin synthase</fullName>
    </alternativeName>
</protein>
<evidence type="ECO:0000256" key="1">
    <source>
        <dbReference type="ARBA" id="ARBA00022756"/>
    </source>
</evidence>
<feature type="binding site" evidence="2">
    <location>
        <begin position="99"/>
        <end position="102"/>
    </location>
    <ligand>
        <name>ATP</name>
        <dbReference type="ChEBI" id="CHEBI:30616"/>
    </ligand>
</feature>
<keyword evidence="1 2" id="KW-0093">Biotin biosynthesis</keyword>
<dbReference type="GO" id="GO:0009102">
    <property type="term" value="P:biotin biosynthetic process"/>
    <property type="evidence" value="ECO:0007669"/>
    <property type="project" value="UniProtKB-UniRule"/>
</dbReference>
<comment type="similarity">
    <text evidence="2">Belongs to the dethiobiotin synthetase family.</text>
</comment>
<dbReference type="EC" id="6.3.3.3" evidence="2"/>
<feature type="binding site" evidence="2">
    <location>
        <begin position="13"/>
        <end position="18"/>
    </location>
    <ligand>
        <name>ATP</name>
        <dbReference type="ChEBI" id="CHEBI:30616"/>
    </ligand>
</feature>
<keyword evidence="2" id="KW-0067">ATP-binding</keyword>
<dbReference type="GO" id="GO:0004141">
    <property type="term" value="F:dethiobiotin synthase activity"/>
    <property type="evidence" value="ECO:0007669"/>
    <property type="project" value="UniProtKB-UniRule"/>
</dbReference>
<dbReference type="SUPFAM" id="SSF52540">
    <property type="entry name" value="P-loop containing nucleoside triphosphate hydrolases"/>
    <property type="match status" value="1"/>
</dbReference>
<dbReference type="STRING" id="702745.SAMN05421818_10696"/>
<keyword evidence="2" id="KW-0436">Ligase</keyword>
<evidence type="ECO:0000256" key="2">
    <source>
        <dbReference type="HAMAP-Rule" id="MF_00336"/>
    </source>
</evidence>
<gene>
    <name evidence="2" type="primary">bioD</name>
    <name evidence="3" type="ORF">SAMN05421818_10696</name>
</gene>
<feature type="active site" evidence="2">
    <location>
        <position position="33"/>
    </location>
</feature>
<comment type="function">
    <text evidence="2">Catalyzes a mechanistically unusual reaction, the ATP-dependent insertion of CO2 between the N7 and N8 nitrogen atoms of 7,8-diaminopelargonic acid (DAPA, also called 7,8-diammoniononanoate) to form a ureido ring.</text>
</comment>
<feature type="binding site" evidence="2">
    <location>
        <position position="190"/>
    </location>
    <ligand>
        <name>ATP</name>
        <dbReference type="ChEBI" id="CHEBI:30616"/>
    </ligand>
</feature>
<comment type="subunit">
    <text evidence="2">Homodimer.</text>
</comment>
<keyword evidence="2" id="KW-0479">Metal-binding</keyword>
<dbReference type="EMBL" id="FNDQ01000006">
    <property type="protein sequence ID" value="SDH55050.1"/>
    <property type="molecule type" value="Genomic_DNA"/>
</dbReference>
<feature type="binding site" evidence="2">
    <location>
        <position position="39"/>
    </location>
    <ligand>
        <name>ATP</name>
        <dbReference type="ChEBI" id="CHEBI:30616"/>
    </ligand>
</feature>
<dbReference type="Pfam" id="PF13500">
    <property type="entry name" value="AAA_26"/>
    <property type="match status" value="1"/>
</dbReference>
<dbReference type="GO" id="GO:0000287">
    <property type="term" value="F:magnesium ion binding"/>
    <property type="evidence" value="ECO:0007669"/>
    <property type="project" value="UniProtKB-UniRule"/>
</dbReference>
<accession>A0A1G8DCK5</accession>
<dbReference type="RefSeq" id="WP_090407031.1">
    <property type="nucleotide sequence ID" value="NZ_FNDQ01000006.1"/>
</dbReference>
<evidence type="ECO:0000313" key="3">
    <source>
        <dbReference type="EMBL" id="SDH55050.1"/>
    </source>
</evidence>
<dbReference type="GO" id="GO:0005829">
    <property type="term" value="C:cytosol"/>
    <property type="evidence" value="ECO:0007669"/>
    <property type="project" value="TreeGrafter"/>
</dbReference>
<comment type="cofactor">
    <cofactor evidence="2">
        <name>Mg(2+)</name>
        <dbReference type="ChEBI" id="CHEBI:18420"/>
    </cofactor>
</comment>
<sequence length="202" mass="22413">MKQQLFITGIGTEIGKTVVSAAFVQRFQADYWKPVQSGDLHLTDTEKVSKLVDSHLVAHPESYRFELAASPHKSARKEGVTIEDSKIKLPQTANNLIVEGAGGLYVPMAKGYYMIDLIERLALPTVLVVRNYLGCINHAILSIEALKVRHIPIAYLVLNGEFDSDTYDAIVENIDSTTQIVCLPELTEVNAKAIKKISQYIK</sequence>
<feature type="binding site" evidence="2">
    <location>
        <position position="99"/>
    </location>
    <ligand>
        <name>Mg(2+)</name>
        <dbReference type="ChEBI" id="CHEBI:18420"/>
    </ligand>
</feature>
<keyword evidence="2" id="KW-0547">Nucleotide-binding</keyword>
<proteinExistence type="inferred from homology"/>
<keyword evidence="2" id="KW-0460">Magnesium</keyword>
<dbReference type="NCBIfam" id="TIGR00347">
    <property type="entry name" value="bioD"/>
    <property type="match status" value="1"/>
</dbReference>
<dbReference type="InterPro" id="IPR027417">
    <property type="entry name" value="P-loop_NTPase"/>
</dbReference>
<dbReference type="UniPathway" id="UPA00078">
    <property type="reaction ID" value="UER00161"/>
</dbReference>
<dbReference type="Gene3D" id="3.40.50.300">
    <property type="entry name" value="P-loop containing nucleotide triphosphate hydrolases"/>
    <property type="match status" value="1"/>
</dbReference>
<dbReference type="PANTHER" id="PTHR43210:SF5">
    <property type="entry name" value="DETHIOBIOTIN SYNTHETASE"/>
    <property type="match status" value="1"/>
</dbReference>
<evidence type="ECO:0000313" key="4">
    <source>
        <dbReference type="Proteomes" id="UP000243588"/>
    </source>
</evidence>
<comment type="catalytic activity">
    <reaction evidence="2">
        <text>(7R,8S)-7,8-diammoniononanoate + CO2 + ATP = (4R,5S)-dethiobiotin + ADP + phosphate + 3 H(+)</text>
        <dbReference type="Rhea" id="RHEA:15805"/>
        <dbReference type="ChEBI" id="CHEBI:15378"/>
        <dbReference type="ChEBI" id="CHEBI:16526"/>
        <dbReference type="ChEBI" id="CHEBI:30616"/>
        <dbReference type="ChEBI" id="CHEBI:43474"/>
        <dbReference type="ChEBI" id="CHEBI:149469"/>
        <dbReference type="ChEBI" id="CHEBI:149473"/>
        <dbReference type="ChEBI" id="CHEBI:456216"/>
        <dbReference type="EC" id="6.3.3.3"/>
    </reaction>
</comment>
<dbReference type="PANTHER" id="PTHR43210">
    <property type="entry name" value="DETHIOBIOTIN SYNTHETASE"/>
    <property type="match status" value="1"/>
</dbReference>